<dbReference type="PROSITE" id="PS50011">
    <property type="entry name" value="PROTEIN_KINASE_DOM"/>
    <property type="match status" value="1"/>
</dbReference>
<dbReference type="EMBL" id="BEYU01000030">
    <property type="protein sequence ID" value="GBG27415.1"/>
    <property type="molecule type" value="Genomic_DNA"/>
</dbReference>
<dbReference type="Proteomes" id="UP000241890">
    <property type="component" value="Unassembled WGS sequence"/>
</dbReference>
<evidence type="ECO:0000256" key="2">
    <source>
        <dbReference type="ARBA" id="ARBA00022679"/>
    </source>
</evidence>
<dbReference type="SUPFAM" id="SSF56112">
    <property type="entry name" value="Protein kinase-like (PK-like)"/>
    <property type="match status" value="1"/>
</dbReference>
<proteinExistence type="predicted"/>
<dbReference type="GO" id="GO:0005524">
    <property type="term" value="F:ATP binding"/>
    <property type="evidence" value="ECO:0007669"/>
    <property type="project" value="UniProtKB-KW"/>
</dbReference>
<dbReference type="AlphaFoldDB" id="A0A2R5GA11"/>
<dbReference type="InterPro" id="IPR000719">
    <property type="entry name" value="Prot_kinase_dom"/>
</dbReference>
<dbReference type="GO" id="GO:0004674">
    <property type="term" value="F:protein serine/threonine kinase activity"/>
    <property type="evidence" value="ECO:0007669"/>
    <property type="project" value="UniProtKB-KW"/>
</dbReference>
<keyword evidence="5" id="KW-0067">ATP-binding</keyword>
<evidence type="ECO:0000256" key="1">
    <source>
        <dbReference type="ARBA" id="ARBA00022527"/>
    </source>
</evidence>
<keyword evidence="3" id="KW-0547">Nucleotide-binding</keyword>
<name>A0A2R5GA11_9STRA</name>
<reference evidence="7 8" key="1">
    <citation type="submission" date="2017-12" db="EMBL/GenBank/DDBJ databases">
        <title>Sequencing, de novo assembly and annotation of complete genome of a new Thraustochytrid species, strain FCC1311.</title>
        <authorList>
            <person name="Sedici K."/>
            <person name="Godart F."/>
            <person name="Aiese Cigliano R."/>
            <person name="Sanseverino W."/>
            <person name="Barakat M."/>
            <person name="Ortet P."/>
            <person name="Marechal E."/>
            <person name="Cagnac O."/>
            <person name="Amato A."/>
        </authorList>
    </citation>
    <scope>NUCLEOTIDE SEQUENCE [LARGE SCALE GENOMIC DNA]</scope>
</reference>
<evidence type="ECO:0000256" key="4">
    <source>
        <dbReference type="ARBA" id="ARBA00022777"/>
    </source>
</evidence>
<keyword evidence="1" id="KW-0723">Serine/threonine-protein kinase</keyword>
<evidence type="ECO:0000256" key="5">
    <source>
        <dbReference type="ARBA" id="ARBA00022840"/>
    </source>
</evidence>
<dbReference type="InterPro" id="IPR011009">
    <property type="entry name" value="Kinase-like_dom_sf"/>
</dbReference>
<dbReference type="InParanoid" id="A0A2R5GA11"/>
<keyword evidence="2" id="KW-0808">Transferase</keyword>
<accession>A0A2R5GA11</accession>
<comment type="caution">
    <text evidence="7">The sequence shown here is derived from an EMBL/GenBank/DDBJ whole genome shotgun (WGS) entry which is preliminary data.</text>
</comment>
<dbReference type="Gene3D" id="1.10.510.10">
    <property type="entry name" value="Transferase(Phosphotransferase) domain 1"/>
    <property type="match status" value="1"/>
</dbReference>
<sequence>MPLFTIELRSIGLEYCAEGDLASLLSRRSLYRHEIRKFASEIAYGLSFLHFHRILHEDLKPSNIGLTADFHVRISSFGCSEILLDPFEDSSGQDRFSWDIGESMSGAYKVLSQQGTLQYSSPEKVLMIPHSFEADWWSYGVVIYEMATGIVPWYAPEASELRRMICENPLTVPEGLRPELDGDTFRFVEDLIGSKDPRQRLGYRGDITEFKSHSFLIKVPEPKL</sequence>
<feature type="domain" description="Protein kinase" evidence="6">
    <location>
        <begin position="1"/>
        <end position="216"/>
    </location>
</feature>
<evidence type="ECO:0000313" key="7">
    <source>
        <dbReference type="EMBL" id="GBG27415.1"/>
    </source>
</evidence>
<dbReference type="PANTHER" id="PTHR24351">
    <property type="entry name" value="RIBOSOMAL PROTEIN S6 KINASE"/>
    <property type="match status" value="1"/>
</dbReference>
<organism evidence="7 8">
    <name type="scientific">Hondaea fermentalgiana</name>
    <dbReference type="NCBI Taxonomy" id="2315210"/>
    <lineage>
        <taxon>Eukaryota</taxon>
        <taxon>Sar</taxon>
        <taxon>Stramenopiles</taxon>
        <taxon>Bigyra</taxon>
        <taxon>Labyrinthulomycetes</taxon>
        <taxon>Thraustochytrida</taxon>
        <taxon>Thraustochytriidae</taxon>
        <taxon>Hondaea</taxon>
    </lineage>
</organism>
<dbReference type="Pfam" id="PF00069">
    <property type="entry name" value="Pkinase"/>
    <property type="match status" value="1"/>
</dbReference>
<protein>
    <submittedName>
        <fullName evidence="7">Protein kinase, putative</fullName>
    </submittedName>
</protein>
<evidence type="ECO:0000259" key="6">
    <source>
        <dbReference type="PROSITE" id="PS50011"/>
    </source>
</evidence>
<dbReference type="SMART" id="SM00220">
    <property type="entry name" value="S_TKc"/>
    <property type="match status" value="1"/>
</dbReference>
<gene>
    <name evidence="7" type="ORF">FCC1311_036362</name>
</gene>
<dbReference type="OrthoDB" id="10047816at2759"/>
<evidence type="ECO:0000256" key="3">
    <source>
        <dbReference type="ARBA" id="ARBA00022741"/>
    </source>
</evidence>
<keyword evidence="8" id="KW-1185">Reference proteome</keyword>
<evidence type="ECO:0000313" key="8">
    <source>
        <dbReference type="Proteomes" id="UP000241890"/>
    </source>
</evidence>
<keyword evidence="4 7" id="KW-0418">Kinase</keyword>